<dbReference type="InterPro" id="IPR001279">
    <property type="entry name" value="Metallo-B-lactamas"/>
</dbReference>
<feature type="domain" description="Metallo-beta-lactamase" evidence="7">
    <location>
        <begin position="47"/>
        <end position="267"/>
    </location>
</feature>
<dbReference type="CDD" id="cd16274">
    <property type="entry name" value="PQQB-like_MBL-fold"/>
    <property type="match status" value="1"/>
</dbReference>
<evidence type="ECO:0000256" key="2">
    <source>
        <dbReference type="ARBA" id="ARBA00008481"/>
    </source>
</evidence>
<dbReference type="Gene3D" id="3.60.15.10">
    <property type="entry name" value="Ribonuclease Z/Hydroxyacylglutathione hydrolase-like"/>
    <property type="match status" value="1"/>
</dbReference>
<keyword evidence="4 6" id="KW-0813">Transport</keyword>
<dbReference type="AlphaFoldDB" id="A0A512DLQ4"/>
<evidence type="ECO:0000256" key="4">
    <source>
        <dbReference type="ARBA" id="ARBA00022448"/>
    </source>
</evidence>
<reference evidence="8 9" key="1">
    <citation type="submission" date="2019-07" db="EMBL/GenBank/DDBJ databases">
        <title>Whole genome shotgun sequence of Skermanella aerolata NBRC 106429.</title>
        <authorList>
            <person name="Hosoyama A."/>
            <person name="Uohara A."/>
            <person name="Ohji S."/>
            <person name="Ichikawa N."/>
        </authorList>
    </citation>
    <scope>NUCLEOTIDE SEQUENCE [LARGE SCALE GENOMIC DNA]</scope>
    <source>
        <strain evidence="8 9">NBRC 106429</strain>
    </source>
</reference>
<evidence type="ECO:0000256" key="6">
    <source>
        <dbReference type="HAMAP-Rule" id="MF_00653"/>
    </source>
</evidence>
<dbReference type="PANTHER" id="PTHR42663:SF7">
    <property type="entry name" value="COENZYME PQQ SYNTHESIS PROTEIN B"/>
    <property type="match status" value="1"/>
</dbReference>
<comment type="similarity">
    <text evidence="2 6">Belongs to the PqqB family.</text>
</comment>
<dbReference type="EMBL" id="BJYZ01000006">
    <property type="protein sequence ID" value="GEO37414.1"/>
    <property type="molecule type" value="Genomic_DNA"/>
</dbReference>
<name>A0A512DLQ4_9PROT</name>
<comment type="function">
    <text evidence="6">May be involved in the transport of PQQ or its precursor to the periplasm.</text>
</comment>
<keyword evidence="9" id="KW-1185">Reference proteome</keyword>
<comment type="caution">
    <text evidence="8">The sequence shown here is derived from an EMBL/GenBank/DDBJ whole genome shotgun (WGS) entry which is preliminary data.</text>
</comment>
<dbReference type="PANTHER" id="PTHR42663">
    <property type="entry name" value="HYDROLASE C777.06C-RELATED-RELATED"/>
    <property type="match status" value="1"/>
</dbReference>
<dbReference type="Pfam" id="PF12706">
    <property type="entry name" value="Lactamase_B_2"/>
    <property type="match status" value="1"/>
</dbReference>
<proteinExistence type="inferred from homology"/>
<evidence type="ECO:0000256" key="5">
    <source>
        <dbReference type="ARBA" id="ARBA00022905"/>
    </source>
</evidence>
<dbReference type="UniPathway" id="UPA00539"/>
<dbReference type="NCBIfam" id="TIGR02108">
    <property type="entry name" value="PQQ_syn_pqqB"/>
    <property type="match status" value="1"/>
</dbReference>
<sequence>MLGSAAGGGYPQWNCNCDTCRRAWSGDPAAKARTQSSLAISADGESWFLLNASPDLRKQILDTPLLHPKSGRRHSPIIGAVLTNGDVDHVCGLINLRESQPLTLYATSRIHEVLAANSVFQVLNADLVKRRTLALNSPVELEGPDGPSGITVEMFTVPGKVALYLEGAAPVLDGETEDTVGLRISGNGKSFFYIPGCARLTSTLADRVRGAELLLFDGTLWRDDEMVVQGVGTKTGRRMGHMSVSGPDGSLAAFADLGIRRKIFIHINNTNPILLDDSPERAFVKEAGWEVGEDGMEVSP</sequence>
<organism evidence="8 9">
    <name type="scientific">Skermanella aerolata</name>
    <dbReference type="NCBI Taxonomy" id="393310"/>
    <lineage>
        <taxon>Bacteria</taxon>
        <taxon>Pseudomonadati</taxon>
        <taxon>Pseudomonadota</taxon>
        <taxon>Alphaproteobacteria</taxon>
        <taxon>Rhodospirillales</taxon>
        <taxon>Azospirillaceae</taxon>
        <taxon>Skermanella</taxon>
    </lineage>
</organism>
<accession>A0A512DLQ4</accession>
<evidence type="ECO:0000256" key="3">
    <source>
        <dbReference type="ARBA" id="ARBA00015084"/>
    </source>
</evidence>
<dbReference type="HAMAP" id="MF_00653">
    <property type="entry name" value="PQQ_syn_PqqB"/>
    <property type="match status" value="1"/>
</dbReference>
<comment type="pathway">
    <text evidence="1 6">Cofactor biosynthesis; pyrroloquinoline quinone biosynthesis.</text>
</comment>
<evidence type="ECO:0000313" key="9">
    <source>
        <dbReference type="Proteomes" id="UP000321523"/>
    </source>
</evidence>
<evidence type="ECO:0000313" key="8">
    <source>
        <dbReference type="EMBL" id="GEO37414.1"/>
    </source>
</evidence>
<dbReference type="InterPro" id="IPR036866">
    <property type="entry name" value="RibonucZ/Hydroxyglut_hydro"/>
</dbReference>
<gene>
    <name evidence="6 8" type="primary">pqqB</name>
    <name evidence="8" type="ORF">SAE02_15620</name>
</gene>
<dbReference type="GO" id="GO:0018189">
    <property type="term" value="P:pyrroloquinoline quinone biosynthetic process"/>
    <property type="evidence" value="ECO:0007669"/>
    <property type="project" value="UniProtKB-UniRule"/>
</dbReference>
<evidence type="ECO:0000256" key="1">
    <source>
        <dbReference type="ARBA" id="ARBA00004886"/>
    </source>
</evidence>
<dbReference type="InterPro" id="IPR011842">
    <property type="entry name" value="PQQ_synth_PqqB"/>
</dbReference>
<protein>
    <recommendedName>
        <fullName evidence="3 6">Coenzyme PQQ synthesis protein B</fullName>
    </recommendedName>
    <alternativeName>
        <fullName evidence="6">Pyrroloquinoline quinone biosynthesis protein B</fullName>
    </alternativeName>
</protein>
<dbReference type="SUPFAM" id="SSF56281">
    <property type="entry name" value="Metallo-hydrolase/oxidoreductase"/>
    <property type="match status" value="1"/>
</dbReference>
<evidence type="ECO:0000259" key="7">
    <source>
        <dbReference type="Pfam" id="PF12706"/>
    </source>
</evidence>
<dbReference type="Proteomes" id="UP000321523">
    <property type="component" value="Unassembled WGS sequence"/>
</dbReference>
<keyword evidence="5 6" id="KW-0884">PQQ biosynthesis</keyword>